<evidence type="ECO:0000256" key="5">
    <source>
        <dbReference type="HAMAP-Rule" id="MF_00374"/>
    </source>
</evidence>
<dbReference type="InterPro" id="IPR018254">
    <property type="entry name" value="Ribosomal_uL29_CS"/>
</dbReference>
<proteinExistence type="inferred from homology"/>
<feature type="coiled-coil region" evidence="6">
    <location>
        <begin position="4"/>
        <end position="63"/>
    </location>
</feature>
<evidence type="ECO:0000256" key="1">
    <source>
        <dbReference type="ARBA" id="ARBA00009254"/>
    </source>
</evidence>
<dbReference type="RefSeq" id="WP_011412793.1">
    <property type="nucleotide sequence ID" value="NZ_MAPF01000056.1"/>
</dbReference>
<dbReference type="CDD" id="cd00427">
    <property type="entry name" value="Ribosomal_L29_HIP"/>
    <property type="match status" value="1"/>
</dbReference>
<feature type="region of interest" description="Disordered" evidence="7">
    <location>
        <begin position="83"/>
        <end position="107"/>
    </location>
</feature>
<comment type="similarity">
    <text evidence="1 5">Belongs to the universal ribosomal protein uL29 family.</text>
</comment>
<dbReference type="Pfam" id="PF00831">
    <property type="entry name" value="Ribosomal_L29"/>
    <property type="match status" value="1"/>
</dbReference>
<evidence type="ECO:0000256" key="2">
    <source>
        <dbReference type="ARBA" id="ARBA00022980"/>
    </source>
</evidence>
<keyword evidence="2 5" id="KW-0689">Ribosomal protein</keyword>
<dbReference type="GO" id="GO:0005840">
    <property type="term" value="C:ribosome"/>
    <property type="evidence" value="ECO:0007669"/>
    <property type="project" value="UniProtKB-KW"/>
</dbReference>
<evidence type="ECO:0000256" key="4">
    <source>
        <dbReference type="ARBA" id="ARBA00035204"/>
    </source>
</evidence>
<comment type="caution">
    <text evidence="8">The sequence shown here is derived from an EMBL/GenBank/DDBJ whole genome shotgun (WGS) entry which is preliminary data.</text>
</comment>
<dbReference type="Proteomes" id="UP000220509">
    <property type="component" value="Unassembled WGS sequence"/>
</dbReference>
<accession>A0ABX4K2G1</accession>
<sequence length="107" mass="12135">MKTQEILKLNPEELENKVDKLKQELFDLRFQLALGKLTNTAKIKKLKKTIARIKTILTQKNNQAQTDSTPTFVTSTVKPVLTKPTLTSQPTTPDLDDAVETIKEEQQ</sequence>
<dbReference type="InterPro" id="IPR036049">
    <property type="entry name" value="Ribosomal_uL29_sf"/>
</dbReference>
<dbReference type="NCBIfam" id="TIGR00012">
    <property type="entry name" value="L29"/>
    <property type="match status" value="1"/>
</dbReference>
<keyword evidence="6" id="KW-0175">Coiled coil</keyword>
<dbReference type="SUPFAM" id="SSF46561">
    <property type="entry name" value="Ribosomal protein L29 (L29p)"/>
    <property type="match status" value="1"/>
</dbReference>
<organism evidence="8 9">
    <name type="scientific">New Jersey aster yellows phytoplasma</name>
    <dbReference type="NCBI Taxonomy" id="270520"/>
    <lineage>
        <taxon>Bacteria</taxon>
        <taxon>Bacillati</taxon>
        <taxon>Mycoplasmatota</taxon>
        <taxon>Mollicutes</taxon>
        <taxon>Acholeplasmatales</taxon>
        <taxon>Acholeplasmataceae</taxon>
        <taxon>Candidatus Phytoplasma</taxon>
        <taxon>16SrI (Aster yellows group)</taxon>
    </lineage>
</organism>
<dbReference type="InterPro" id="IPR050063">
    <property type="entry name" value="Ribosomal_protein_uL29"/>
</dbReference>
<dbReference type="HAMAP" id="MF_00374">
    <property type="entry name" value="Ribosomal_uL29"/>
    <property type="match status" value="1"/>
</dbReference>
<dbReference type="Gene3D" id="1.10.287.310">
    <property type="match status" value="1"/>
</dbReference>
<protein>
    <recommendedName>
        <fullName evidence="4 5">Large ribosomal subunit protein uL29</fullName>
    </recommendedName>
</protein>
<keyword evidence="9" id="KW-1185">Reference proteome</keyword>
<evidence type="ECO:0000313" key="8">
    <source>
        <dbReference type="EMBL" id="PEH36218.1"/>
    </source>
</evidence>
<dbReference type="InterPro" id="IPR001854">
    <property type="entry name" value="Ribosomal_uL29"/>
</dbReference>
<evidence type="ECO:0000256" key="7">
    <source>
        <dbReference type="SAM" id="MobiDB-lite"/>
    </source>
</evidence>
<keyword evidence="3 5" id="KW-0687">Ribonucleoprotein</keyword>
<reference evidence="8" key="1">
    <citation type="submission" date="2017-05" db="EMBL/GenBank/DDBJ databases">
        <title>Genome sequence of Ca. P. asteris strain NJAY.</title>
        <authorList>
            <person name="Lee I.-M."/>
            <person name="Gundersen-Rindal D."/>
            <person name="Sparks M."/>
        </authorList>
    </citation>
    <scope>NUCLEOTIDE SEQUENCE [LARGE SCALE GENOMIC DNA]</scope>
    <source>
        <strain evidence="8">NJAY</strain>
    </source>
</reference>
<evidence type="ECO:0000313" key="9">
    <source>
        <dbReference type="Proteomes" id="UP000220509"/>
    </source>
</evidence>
<gene>
    <name evidence="5" type="primary">rpmC</name>
    <name evidence="8" type="ORF">BBA70_02540</name>
</gene>
<dbReference type="PROSITE" id="PS00579">
    <property type="entry name" value="RIBOSOMAL_L29"/>
    <property type="match status" value="1"/>
</dbReference>
<dbReference type="EMBL" id="MAPF01000056">
    <property type="protein sequence ID" value="PEH36218.1"/>
    <property type="molecule type" value="Genomic_DNA"/>
</dbReference>
<dbReference type="PANTHER" id="PTHR10916">
    <property type="entry name" value="60S RIBOSOMAL PROTEIN L35/50S RIBOSOMAL PROTEIN L29"/>
    <property type="match status" value="1"/>
</dbReference>
<evidence type="ECO:0000256" key="6">
    <source>
        <dbReference type="SAM" id="Coils"/>
    </source>
</evidence>
<name>A0ABX4K2G1_9MOLU</name>
<dbReference type="PANTHER" id="PTHR10916:SF0">
    <property type="entry name" value="LARGE RIBOSOMAL SUBUNIT PROTEIN UL29C"/>
    <property type="match status" value="1"/>
</dbReference>
<evidence type="ECO:0000256" key="3">
    <source>
        <dbReference type="ARBA" id="ARBA00023274"/>
    </source>
</evidence>